<dbReference type="Gene3D" id="3.90.550.10">
    <property type="entry name" value="Spore Coat Polysaccharide Biosynthesis Protein SpsA, Chain A"/>
    <property type="match status" value="1"/>
</dbReference>
<dbReference type="SUPFAM" id="SSF53448">
    <property type="entry name" value="Nucleotide-diphospho-sugar transferases"/>
    <property type="match status" value="1"/>
</dbReference>
<evidence type="ECO:0000313" key="3">
    <source>
        <dbReference type="EMBL" id="PZQ61721.1"/>
    </source>
</evidence>
<feature type="domain" description="Glycosyltransferase 2-like" evidence="2">
    <location>
        <begin position="106"/>
        <end position="265"/>
    </location>
</feature>
<reference evidence="3 4" key="1">
    <citation type="submission" date="2017-08" db="EMBL/GenBank/DDBJ databases">
        <title>Infants hospitalized years apart are colonized by the same room-sourced microbial strains.</title>
        <authorList>
            <person name="Brooks B."/>
            <person name="Olm M.R."/>
            <person name="Firek B.A."/>
            <person name="Baker R."/>
            <person name="Thomas B.C."/>
            <person name="Morowitz M.J."/>
            <person name="Banfield J.F."/>
        </authorList>
    </citation>
    <scope>NUCLEOTIDE SEQUENCE [LARGE SCALE GENOMIC DNA]</scope>
    <source>
        <strain evidence="3">S2_005_001_R1_22</strain>
    </source>
</reference>
<dbReference type="Pfam" id="PF00535">
    <property type="entry name" value="Glycos_transf_2"/>
    <property type="match status" value="1"/>
</dbReference>
<evidence type="ECO:0000313" key="4">
    <source>
        <dbReference type="Proteomes" id="UP000249229"/>
    </source>
</evidence>
<feature type="transmembrane region" description="Helical" evidence="1">
    <location>
        <begin position="57"/>
        <end position="79"/>
    </location>
</feature>
<dbReference type="InterPro" id="IPR029044">
    <property type="entry name" value="Nucleotide-diphossugar_trans"/>
</dbReference>
<dbReference type="AlphaFoldDB" id="A0A2W5P7H8"/>
<sequence>MPAWHAARAMAACRNASSRYCCARWTMAPAVATGACRRAEAIFRGIGVQGGSAGARMIWVFALAAVALLLLAVHPFVIYPLTLRLFPERDLAPVPSLGADRPRLAICMSAYNEARSIRRRMERLIEAADAYGNATIHVYADGPRDGTIEILREFGDRIDLLVSHDRFGKTYGMNLLVARSDSELVMFTDANVMHDADVIAKLVAPFGDPEVGCVSARLVYSNADDSPAAATGAAYWRAEEAIKTIESRTIGLIGVDGAMFVLRRSEHRPPPPHLIDDLYLSLVVLAGGKRLVSAPDALVYERSATEAEEEFVRKRRIACQAINVHRALWPQLRRLPWPAFYGYLSHRLLKWVTPFVLLLAALCALPVAVALLGVVPVLVLGLGGAALLWGARALHFGPAERIVAALLSLGGVALGGIDSVWGRKTYAVWQPAESVRD</sequence>
<keyword evidence="1" id="KW-0812">Transmembrane</keyword>
<name>A0A2W5P7H8_9SPHN</name>
<feature type="transmembrane region" description="Helical" evidence="1">
    <location>
        <begin position="355"/>
        <end position="382"/>
    </location>
</feature>
<dbReference type="PANTHER" id="PTHR48090">
    <property type="entry name" value="UNDECAPRENYL-PHOSPHATE 4-DEOXY-4-FORMAMIDO-L-ARABINOSE TRANSFERASE-RELATED"/>
    <property type="match status" value="1"/>
</dbReference>
<dbReference type="PANTHER" id="PTHR48090:SF7">
    <property type="entry name" value="RFBJ PROTEIN"/>
    <property type="match status" value="1"/>
</dbReference>
<evidence type="ECO:0000256" key="1">
    <source>
        <dbReference type="SAM" id="Phobius"/>
    </source>
</evidence>
<dbReference type="Proteomes" id="UP000249229">
    <property type="component" value="Unassembled WGS sequence"/>
</dbReference>
<dbReference type="InterPro" id="IPR001173">
    <property type="entry name" value="Glyco_trans_2-like"/>
</dbReference>
<protein>
    <recommendedName>
        <fullName evidence="2">Glycosyltransferase 2-like domain-containing protein</fullName>
    </recommendedName>
</protein>
<accession>A0A2W5P7H8</accession>
<evidence type="ECO:0000259" key="2">
    <source>
        <dbReference type="Pfam" id="PF00535"/>
    </source>
</evidence>
<dbReference type="InterPro" id="IPR050256">
    <property type="entry name" value="Glycosyltransferase_2"/>
</dbReference>
<feature type="transmembrane region" description="Helical" evidence="1">
    <location>
        <begin position="402"/>
        <end position="421"/>
    </location>
</feature>
<organism evidence="3 4">
    <name type="scientific">Sphingomonas taxi</name>
    <dbReference type="NCBI Taxonomy" id="1549858"/>
    <lineage>
        <taxon>Bacteria</taxon>
        <taxon>Pseudomonadati</taxon>
        <taxon>Pseudomonadota</taxon>
        <taxon>Alphaproteobacteria</taxon>
        <taxon>Sphingomonadales</taxon>
        <taxon>Sphingomonadaceae</taxon>
        <taxon>Sphingomonas</taxon>
    </lineage>
</organism>
<keyword evidence="1" id="KW-0472">Membrane</keyword>
<proteinExistence type="predicted"/>
<comment type="caution">
    <text evidence="3">The sequence shown here is derived from an EMBL/GenBank/DDBJ whole genome shotgun (WGS) entry which is preliminary data.</text>
</comment>
<gene>
    <name evidence="3" type="ORF">DI544_03570</name>
</gene>
<keyword evidence="1" id="KW-1133">Transmembrane helix</keyword>
<dbReference type="EMBL" id="QFQI01000002">
    <property type="protein sequence ID" value="PZQ61721.1"/>
    <property type="molecule type" value="Genomic_DNA"/>
</dbReference>